<evidence type="ECO:0000256" key="1">
    <source>
        <dbReference type="SAM" id="MobiDB-lite"/>
    </source>
</evidence>
<accession>A0A5B0MJW3</accession>
<dbReference type="EMBL" id="VDEP01000452">
    <property type="protein sequence ID" value="KAA1077185.1"/>
    <property type="molecule type" value="Genomic_DNA"/>
</dbReference>
<organism evidence="2 5">
    <name type="scientific">Puccinia graminis f. sp. tritici</name>
    <dbReference type="NCBI Taxonomy" id="56615"/>
    <lineage>
        <taxon>Eukaryota</taxon>
        <taxon>Fungi</taxon>
        <taxon>Dikarya</taxon>
        <taxon>Basidiomycota</taxon>
        <taxon>Pucciniomycotina</taxon>
        <taxon>Pucciniomycetes</taxon>
        <taxon>Pucciniales</taxon>
        <taxon>Pucciniaceae</taxon>
        <taxon>Puccinia</taxon>
    </lineage>
</organism>
<sequence>MSNNNIGLEVLSGVDPRSHFPSGLDLENRDQPTQFAKPAPAGEDVPDLRPGGLRNAFRKGLRTFSARLTNIFRKTCERVSQVLRKKFRNTALPEKSAKPNFAMISIELRNSCKEYLIFRNYFAMLAVSF</sequence>
<reference evidence="4 5" key="1">
    <citation type="submission" date="2019-05" db="EMBL/GenBank/DDBJ databases">
        <title>Emergence of the Ug99 lineage of the wheat stem rust pathogen through somatic hybridization.</title>
        <authorList>
            <person name="Li F."/>
            <person name="Upadhyaya N.M."/>
            <person name="Sperschneider J."/>
            <person name="Matny O."/>
            <person name="Nguyen-Phuc H."/>
            <person name="Mago R."/>
            <person name="Raley C."/>
            <person name="Miller M.E."/>
            <person name="Silverstein K.A.T."/>
            <person name="Henningsen E."/>
            <person name="Hirsch C.D."/>
            <person name="Visser B."/>
            <person name="Pretorius Z.A."/>
            <person name="Steffenson B.J."/>
            <person name="Schwessinger B."/>
            <person name="Dodds P.N."/>
            <person name="Figueroa M."/>
        </authorList>
    </citation>
    <scope>NUCLEOTIDE SEQUENCE [LARGE SCALE GENOMIC DNA]</scope>
    <source>
        <strain evidence="3">21-0</strain>
        <strain evidence="2 5">Ug99</strain>
    </source>
</reference>
<proteinExistence type="predicted"/>
<dbReference type="Proteomes" id="UP000325313">
    <property type="component" value="Unassembled WGS sequence"/>
</dbReference>
<evidence type="ECO:0000313" key="2">
    <source>
        <dbReference type="EMBL" id="KAA1077185.1"/>
    </source>
</evidence>
<feature type="region of interest" description="Disordered" evidence="1">
    <location>
        <begin position="20"/>
        <end position="50"/>
    </location>
</feature>
<evidence type="ECO:0000313" key="5">
    <source>
        <dbReference type="Proteomes" id="UP000325313"/>
    </source>
</evidence>
<protein>
    <submittedName>
        <fullName evidence="2">Uncharacterized protein</fullName>
    </submittedName>
</protein>
<dbReference type="EMBL" id="VSWC01000131">
    <property type="protein sequence ID" value="KAA1080333.1"/>
    <property type="molecule type" value="Genomic_DNA"/>
</dbReference>
<comment type="caution">
    <text evidence="2">The sequence shown here is derived from an EMBL/GenBank/DDBJ whole genome shotgun (WGS) entry which is preliminary data.</text>
</comment>
<gene>
    <name evidence="3" type="ORF">PGT21_002651</name>
    <name evidence="2" type="ORF">PGTUg99_002267</name>
</gene>
<name>A0A5B0MJW3_PUCGR</name>
<evidence type="ECO:0000313" key="4">
    <source>
        <dbReference type="Proteomes" id="UP000324748"/>
    </source>
</evidence>
<dbReference type="AlphaFoldDB" id="A0A5B0MJW3"/>
<evidence type="ECO:0000313" key="3">
    <source>
        <dbReference type="EMBL" id="KAA1080333.1"/>
    </source>
</evidence>
<keyword evidence="4" id="KW-1185">Reference proteome</keyword>
<dbReference type="Proteomes" id="UP000324748">
    <property type="component" value="Unassembled WGS sequence"/>
</dbReference>